<dbReference type="InterPro" id="IPR052337">
    <property type="entry name" value="SAT4-like"/>
</dbReference>
<evidence type="ECO:0000313" key="9">
    <source>
        <dbReference type="EMBL" id="KAK4219104.1"/>
    </source>
</evidence>
<evidence type="ECO:0000313" key="10">
    <source>
        <dbReference type="Proteomes" id="UP001301769"/>
    </source>
</evidence>
<reference evidence="9" key="1">
    <citation type="journal article" date="2023" name="Mol. Phylogenet. Evol.">
        <title>Genome-scale phylogeny and comparative genomics of the fungal order Sordariales.</title>
        <authorList>
            <person name="Hensen N."/>
            <person name="Bonometti L."/>
            <person name="Westerberg I."/>
            <person name="Brannstrom I.O."/>
            <person name="Guillou S."/>
            <person name="Cros-Aarteil S."/>
            <person name="Calhoun S."/>
            <person name="Haridas S."/>
            <person name="Kuo A."/>
            <person name="Mondo S."/>
            <person name="Pangilinan J."/>
            <person name="Riley R."/>
            <person name="LaButti K."/>
            <person name="Andreopoulos B."/>
            <person name="Lipzen A."/>
            <person name="Chen C."/>
            <person name="Yan M."/>
            <person name="Daum C."/>
            <person name="Ng V."/>
            <person name="Clum A."/>
            <person name="Steindorff A."/>
            <person name="Ohm R.A."/>
            <person name="Martin F."/>
            <person name="Silar P."/>
            <person name="Natvig D.O."/>
            <person name="Lalanne C."/>
            <person name="Gautier V."/>
            <person name="Ament-Velasquez S.L."/>
            <person name="Kruys A."/>
            <person name="Hutchinson M.I."/>
            <person name="Powell A.J."/>
            <person name="Barry K."/>
            <person name="Miller A.N."/>
            <person name="Grigoriev I.V."/>
            <person name="Debuchy R."/>
            <person name="Gladieux P."/>
            <person name="Hiltunen Thoren M."/>
            <person name="Johannesson H."/>
        </authorList>
    </citation>
    <scope>NUCLEOTIDE SEQUENCE</scope>
    <source>
        <strain evidence="9">PSN293</strain>
    </source>
</reference>
<feature type="transmembrane region" description="Helical" evidence="7">
    <location>
        <begin position="100"/>
        <end position="126"/>
    </location>
</feature>
<evidence type="ECO:0000256" key="5">
    <source>
        <dbReference type="ARBA" id="ARBA00038359"/>
    </source>
</evidence>
<dbReference type="EMBL" id="MU858050">
    <property type="protein sequence ID" value="KAK4219104.1"/>
    <property type="molecule type" value="Genomic_DNA"/>
</dbReference>
<evidence type="ECO:0000256" key="2">
    <source>
        <dbReference type="ARBA" id="ARBA00022692"/>
    </source>
</evidence>
<keyword evidence="10" id="KW-1185">Reference proteome</keyword>
<feature type="compositionally biased region" description="Acidic residues" evidence="6">
    <location>
        <begin position="348"/>
        <end position="360"/>
    </location>
</feature>
<feature type="transmembrane region" description="Helical" evidence="7">
    <location>
        <begin position="58"/>
        <end position="80"/>
    </location>
</feature>
<feature type="region of interest" description="Disordered" evidence="6">
    <location>
        <begin position="254"/>
        <end position="408"/>
    </location>
</feature>
<evidence type="ECO:0000256" key="7">
    <source>
        <dbReference type="SAM" id="Phobius"/>
    </source>
</evidence>
<evidence type="ECO:0000256" key="6">
    <source>
        <dbReference type="SAM" id="MobiDB-lite"/>
    </source>
</evidence>
<evidence type="ECO:0000256" key="1">
    <source>
        <dbReference type="ARBA" id="ARBA00004141"/>
    </source>
</evidence>
<evidence type="ECO:0000256" key="3">
    <source>
        <dbReference type="ARBA" id="ARBA00022989"/>
    </source>
</evidence>
<feature type="transmembrane region" description="Helical" evidence="7">
    <location>
        <begin position="28"/>
        <end position="46"/>
    </location>
</feature>
<name>A0AAN6YHA0_9PEZI</name>
<dbReference type="Pfam" id="PF20684">
    <property type="entry name" value="Fung_rhodopsin"/>
    <property type="match status" value="1"/>
</dbReference>
<feature type="compositionally biased region" description="Gly residues" evidence="6">
    <location>
        <begin position="285"/>
        <end position="303"/>
    </location>
</feature>
<feature type="transmembrane region" description="Helical" evidence="7">
    <location>
        <begin position="138"/>
        <end position="160"/>
    </location>
</feature>
<accession>A0AAN6YHA0</accession>
<keyword evidence="3 7" id="KW-1133">Transmembrane helix</keyword>
<evidence type="ECO:0000256" key="4">
    <source>
        <dbReference type="ARBA" id="ARBA00023136"/>
    </source>
</evidence>
<organism evidence="9 10">
    <name type="scientific">Rhypophila decipiens</name>
    <dbReference type="NCBI Taxonomy" id="261697"/>
    <lineage>
        <taxon>Eukaryota</taxon>
        <taxon>Fungi</taxon>
        <taxon>Dikarya</taxon>
        <taxon>Ascomycota</taxon>
        <taxon>Pezizomycotina</taxon>
        <taxon>Sordariomycetes</taxon>
        <taxon>Sordariomycetidae</taxon>
        <taxon>Sordariales</taxon>
        <taxon>Naviculisporaceae</taxon>
        <taxon>Rhypophila</taxon>
    </lineage>
</organism>
<dbReference type="PANTHER" id="PTHR33048">
    <property type="entry name" value="PTH11-LIKE INTEGRAL MEMBRANE PROTEIN (AFU_ORTHOLOGUE AFUA_5G11245)"/>
    <property type="match status" value="1"/>
</dbReference>
<dbReference type="Proteomes" id="UP001301769">
    <property type="component" value="Unassembled WGS sequence"/>
</dbReference>
<sequence>MGYWGIHDADVPPRPWNQGMFWNYLNQVVYNPVLSLVKISALLFLLRVGGTKKRVNVACTAMIWFNILQLLAFMPVVVFQCMPIEYNWRGVKDGKCIKGAVFSTTLASINVLTDILTLWIPFWAFLDLKVNKRVRNALLAVFCVGALVVAMSVVRLYFIIRSFYLDPEDRNYSLGYTTNTIEINLAVLCASAPALWPLFRRWFPGMFHTLGLDRPYLYPDIEVGYATQKSRVSQLLTTPTKSLRVKVSWKEHRKTPSWVDRGKSPSVASSSDEIMPAPQHHGLGFADGGGVGGEGSGSSGSGGSSMLPLQLNNTRPRGNTNTTVPSTAEVVGVRGGGGNTSPRSCDTFYDDEADDDDGDDGFSFHHEDDDDAETYHGVLRPTPTVSREQQHHHHHHHHHRRDTIGQAR</sequence>
<feature type="domain" description="Rhodopsin" evidence="8">
    <location>
        <begin position="4"/>
        <end position="201"/>
    </location>
</feature>
<dbReference type="GO" id="GO:0016020">
    <property type="term" value="C:membrane"/>
    <property type="evidence" value="ECO:0007669"/>
    <property type="project" value="UniProtKB-SubCell"/>
</dbReference>
<feature type="compositionally biased region" description="Basic residues" evidence="6">
    <location>
        <begin position="390"/>
        <end position="401"/>
    </location>
</feature>
<gene>
    <name evidence="9" type="ORF">QBC37DRAFT_168243</name>
</gene>
<comment type="subcellular location">
    <subcellularLocation>
        <location evidence="1">Membrane</location>
        <topology evidence="1">Multi-pass membrane protein</topology>
    </subcellularLocation>
</comment>
<dbReference type="PANTHER" id="PTHR33048:SF47">
    <property type="entry name" value="INTEGRAL MEMBRANE PROTEIN-RELATED"/>
    <property type="match status" value="1"/>
</dbReference>
<reference evidence="9" key="2">
    <citation type="submission" date="2023-05" db="EMBL/GenBank/DDBJ databases">
        <authorList>
            <consortium name="Lawrence Berkeley National Laboratory"/>
            <person name="Steindorff A."/>
            <person name="Hensen N."/>
            <person name="Bonometti L."/>
            <person name="Westerberg I."/>
            <person name="Brannstrom I.O."/>
            <person name="Guillou S."/>
            <person name="Cros-Aarteil S."/>
            <person name="Calhoun S."/>
            <person name="Haridas S."/>
            <person name="Kuo A."/>
            <person name="Mondo S."/>
            <person name="Pangilinan J."/>
            <person name="Riley R."/>
            <person name="Labutti K."/>
            <person name="Andreopoulos B."/>
            <person name="Lipzen A."/>
            <person name="Chen C."/>
            <person name="Yanf M."/>
            <person name="Daum C."/>
            <person name="Ng V."/>
            <person name="Clum A."/>
            <person name="Ohm R."/>
            <person name="Martin F."/>
            <person name="Silar P."/>
            <person name="Natvig D."/>
            <person name="Lalanne C."/>
            <person name="Gautier V."/>
            <person name="Ament-Velasquez S.L."/>
            <person name="Kruys A."/>
            <person name="Hutchinson M.I."/>
            <person name="Powell A.J."/>
            <person name="Barry K."/>
            <person name="Miller A.N."/>
            <person name="Grigoriev I.V."/>
            <person name="Debuchy R."/>
            <person name="Gladieux P."/>
            <person name="Thoren M.H."/>
            <person name="Johannesson H."/>
        </authorList>
    </citation>
    <scope>NUCLEOTIDE SEQUENCE</scope>
    <source>
        <strain evidence="9">PSN293</strain>
    </source>
</reference>
<dbReference type="AlphaFoldDB" id="A0AAN6YHA0"/>
<proteinExistence type="inferred from homology"/>
<feature type="transmembrane region" description="Helical" evidence="7">
    <location>
        <begin position="180"/>
        <end position="199"/>
    </location>
</feature>
<feature type="compositionally biased region" description="Low complexity" evidence="6">
    <location>
        <begin position="312"/>
        <end position="323"/>
    </location>
</feature>
<keyword evidence="2 7" id="KW-0812">Transmembrane</keyword>
<comment type="similarity">
    <text evidence="5">Belongs to the SAT4 family.</text>
</comment>
<keyword evidence="4 7" id="KW-0472">Membrane</keyword>
<evidence type="ECO:0000259" key="8">
    <source>
        <dbReference type="Pfam" id="PF20684"/>
    </source>
</evidence>
<comment type="caution">
    <text evidence="9">The sequence shown here is derived from an EMBL/GenBank/DDBJ whole genome shotgun (WGS) entry which is preliminary data.</text>
</comment>
<protein>
    <recommendedName>
        <fullName evidence="8">Rhodopsin domain-containing protein</fullName>
    </recommendedName>
</protein>
<dbReference type="InterPro" id="IPR049326">
    <property type="entry name" value="Rhodopsin_dom_fungi"/>
</dbReference>